<reference evidence="1" key="1">
    <citation type="journal article" date="2014" name="Int. J. Syst. Evol. Microbiol.">
        <title>Complete genome of a new Firmicutes species belonging to the dominant human colonic microbiota ('Ruminococcus bicirculans') reveals two chromosomes and a selective capacity to utilize plant glucans.</title>
        <authorList>
            <consortium name="NISC Comparative Sequencing Program"/>
            <person name="Wegmann U."/>
            <person name="Louis P."/>
            <person name="Goesmann A."/>
            <person name="Henrissat B."/>
            <person name="Duncan S.H."/>
            <person name="Flint H.J."/>
        </authorList>
    </citation>
    <scope>NUCLEOTIDE SEQUENCE</scope>
    <source>
        <strain evidence="1">CECT 8869</strain>
    </source>
</reference>
<name>A0ABT8RMS6_9FLAO</name>
<accession>A0ABT8RMS6</accession>
<gene>
    <name evidence="1" type="ORF">Q2T41_06060</name>
</gene>
<evidence type="ECO:0008006" key="3">
    <source>
        <dbReference type="Google" id="ProtNLM"/>
    </source>
</evidence>
<dbReference type="RefSeq" id="WP_304435337.1">
    <property type="nucleotide sequence ID" value="NZ_JAUKUC010000001.1"/>
</dbReference>
<dbReference type="Proteomes" id="UP001168579">
    <property type="component" value="Unassembled WGS sequence"/>
</dbReference>
<proteinExistence type="predicted"/>
<sequence>MNAANQFNKTYNRLYQISEKSAHLLYVLEQLLDRMDYRLSKNLRIKQRYSSVHKFYVEITTELKKLKMVHGCSTSLCRPPAKQWIDIQALFSAQSMLEIEHVLQVATYEQLQQYDQILGTTDIPCNLANVLHLQRNQIHTELYNYDT</sequence>
<evidence type="ECO:0000313" key="1">
    <source>
        <dbReference type="EMBL" id="MDO1512216.1"/>
    </source>
</evidence>
<reference evidence="1" key="2">
    <citation type="submission" date="2023-06" db="EMBL/GenBank/DDBJ databases">
        <authorList>
            <person name="Lucena T."/>
            <person name="Sun Q."/>
        </authorList>
    </citation>
    <scope>NUCLEOTIDE SEQUENCE</scope>
    <source>
        <strain evidence="1">CECT 8869</strain>
    </source>
</reference>
<comment type="caution">
    <text evidence="1">The sequence shown here is derived from an EMBL/GenBank/DDBJ whole genome shotgun (WGS) entry which is preliminary data.</text>
</comment>
<keyword evidence="2" id="KW-1185">Reference proteome</keyword>
<protein>
    <recommendedName>
        <fullName evidence="3">DUF2383 domain-containing protein</fullName>
    </recommendedName>
</protein>
<dbReference type="EMBL" id="JAUKUC010000001">
    <property type="protein sequence ID" value="MDO1512216.1"/>
    <property type="molecule type" value="Genomic_DNA"/>
</dbReference>
<evidence type="ECO:0000313" key="2">
    <source>
        <dbReference type="Proteomes" id="UP001168579"/>
    </source>
</evidence>
<organism evidence="1 2">
    <name type="scientific">Maribacter confluentis</name>
    <dbReference type="NCBI Taxonomy" id="1656093"/>
    <lineage>
        <taxon>Bacteria</taxon>
        <taxon>Pseudomonadati</taxon>
        <taxon>Bacteroidota</taxon>
        <taxon>Flavobacteriia</taxon>
        <taxon>Flavobacteriales</taxon>
        <taxon>Flavobacteriaceae</taxon>
        <taxon>Maribacter</taxon>
    </lineage>
</organism>